<evidence type="ECO:0000313" key="1">
    <source>
        <dbReference type="EMBL" id="EYC43536.1"/>
    </source>
</evidence>
<name>A0A016WVF1_9BILA</name>
<organism evidence="1 2">
    <name type="scientific">Ancylostoma ceylanicum</name>
    <dbReference type="NCBI Taxonomy" id="53326"/>
    <lineage>
        <taxon>Eukaryota</taxon>
        <taxon>Metazoa</taxon>
        <taxon>Ecdysozoa</taxon>
        <taxon>Nematoda</taxon>
        <taxon>Chromadorea</taxon>
        <taxon>Rhabditida</taxon>
        <taxon>Rhabditina</taxon>
        <taxon>Rhabditomorpha</taxon>
        <taxon>Strongyloidea</taxon>
        <taxon>Ancylostomatidae</taxon>
        <taxon>Ancylostomatinae</taxon>
        <taxon>Ancylostoma</taxon>
    </lineage>
</organism>
<evidence type="ECO:0000313" key="2">
    <source>
        <dbReference type="Proteomes" id="UP000024635"/>
    </source>
</evidence>
<proteinExistence type="predicted"/>
<protein>
    <submittedName>
        <fullName evidence="1">Uncharacterized protein</fullName>
    </submittedName>
</protein>
<dbReference type="AlphaFoldDB" id="A0A016WVF1"/>
<accession>A0A016WVF1</accession>
<comment type="caution">
    <text evidence="1">The sequence shown here is derived from an EMBL/GenBank/DDBJ whole genome shotgun (WGS) entry which is preliminary data.</text>
</comment>
<reference evidence="2" key="1">
    <citation type="journal article" date="2015" name="Nat. Genet.">
        <title>The genome and transcriptome of the zoonotic hookworm Ancylostoma ceylanicum identify infection-specific gene families.</title>
        <authorList>
            <person name="Schwarz E.M."/>
            <person name="Hu Y."/>
            <person name="Antoshechkin I."/>
            <person name="Miller M.M."/>
            <person name="Sternberg P.W."/>
            <person name="Aroian R.V."/>
        </authorList>
    </citation>
    <scope>NUCLEOTIDE SEQUENCE</scope>
    <source>
        <strain evidence="2">HY135</strain>
    </source>
</reference>
<keyword evidence="2" id="KW-1185">Reference proteome</keyword>
<sequence length="109" mass="12432">MWLHVQSCAIALSRSRPGLFHSSYSCVFCGEVTSLERWERFLALERLDWRPLYGRSGPVGKLVLGPRFLAHAGRSIALSRPFRASNEAVQYQPYDRESWVSNTSTSTRL</sequence>
<gene>
    <name evidence="1" type="primary">Acey_s0490.g2379</name>
    <name evidence="1" type="ORF">Y032_0490g2379</name>
</gene>
<dbReference type="Proteomes" id="UP000024635">
    <property type="component" value="Unassembled WGS sequence"/>
</dbReference>
<dbReference type="EMBL" id="JARK01000090">
    <property type="protein sequence ID" value="EYC43536.1"/>
    <property type="molecule type" value="Genomic_DNA"/>
</dbReference>